<comment type="similarity">
    <text evidence="2 11">Belongs to the adaptor complexes medium subunit family. Delta-COP subfamily.</text>
</comment>
<comment type="function">
    <text evidence="11">The coatomer is a cytosolic protein complex that binds to dilysine motifs and reversibly associates with Golgi non-clathrin-coated vesicles, which further mediate biosynthetic protein transport from the ER, via the Golgi up to the trans Golgi network.</text>
</comment>
<proteinExistence type="inferred from homology"/>
<dbReference type="InterPro" id="IPR011012">
    <property type="entry name" value="Longin-like_dom_sf"/>
</dbReference>
<evidence type="ECO:0000256" key="1">
    <source>
        <dbReference type="ARBA" id="ARBA00004255"/>
    </source>
</evidence>
<evidence type="ECO:0000313" key="16">
    <source>
        <dbReference type="Proteomes" id="UP001211907"/>
    </source>
</evidence>
<keyword evidence="16" id="KW-1185">Reference proteome</keyword>
<evidence type="ECO:0000256" key="6">
    <source>
        <dbReference type="ARBA" id="ARBA00022892"/>
    </source>
</evidence>
<dbReference type="Pfam" id="PF00928">
    <property type="entry name" value="Adap_comp_sub"/>
    <property type="match status" value="1"/>
</dbReference>
<feature type="coiled-coil region" evidence="12">
    <location>
        <begin position="163"/>
        <end position="206"/>
    </location>
</feature>
<dbReference type="CDD" id="cd14830">
    <property type="entry name" value="Delta_COP_N"/>
    <property type="match status" value="1"/>
</dbReference>
<accession>A0AAD5SYD9</accession>
<dbReference type="GO" id="GO:0030126">
    <property type="term" value="C:COPI vesicle coat"/>
    <property type="evidence" value="ECO:0007669"/>
    <property type="project" value="UniProtKB-UniRule"/>
</dbReference>
<evidence type="ECO:0000256" key="13">
    <source>
        <dbReference type="SAM" id="MobiDB-lite"/>
    </source>
</evidence>
<comment type="subunit">
    <text evidence="3 11">Oligomeric complex that consists of at least the alpha, beta, beta', gamma, delta, epsilon and zeta subunits.</text>
</comment>
<dbReference type="InterPro" id="IPR028565">
    <property type="entry name" value="MHD"/>
</dbReference>
<dbReference type="EMBL" id="JADGJH010002213">
    <property type="protein sequence ID" value="KAJ3101610.1"/>
    <property type="molecule type" value="Genomic_DNA"/>
</dbReference>
<keyword evidence="8 11" id="KW-0333">Golgi apparatus</keyword>
<dbReference type="GO" id="GO:0000139">
    <property type="term" value="C:Golgi membrane"/>
    <property type="evidence" value="ECO:0007669"/>
    <property type="project" value="UniProtKB-SubCell"/>
</dbReference>
<dbReference type="GO" id="GO:0015031">
    <property type="term" value="P:protein transport"/>
    <property type="evidence" value="ECO:0007669"/>
    <property type="project" value="UniProtKB-KW"/>
</dbReference>
<evidence type="ECO:0000256" key="8">
    <source>
        <dbReference type="ARBA" id="ARBA00023034"/>
    </source>
</evidence>
<dbReference type="Gene3D" id="2.60.40.1170">
    <property type="entry name" value="Mu homology domain, subdomain B"/>
    <property type="match status" value="2"/>
</dbReference>
<dbReference type="AlphaFoldDB" id="A0AAD5SYD9"/>
<evidence type="ECO:0000256" key="10">
    <source>
        <dbReference type="ARBA" id="ARBA00023329"/>
    </source>
</evidence>
<evidence type="ECO:0000256" key="4">
    <source>
        <dbReference type="ARBA" id="ARBA00022448"/>
    </source>
</evidence>
<dbReference type="GO" id="GO:0051645">
    <property type="term" value="P:Golgi localization"/>
    <property type="evidence" value="ECO:0007669"/>
    <property type="project" value="TreeGrafter"/>
</dbReference>
<evidence type="ECO:0000256" key="7">
    <source>
        <dbReference type="ARBA" id="ARBA00022927"/>
    </source>
</evidence>
<dbReference type="Gene3D" id="3.30.450.60">
    <property type="match status" value="1"/>
</dbReference>
<evidence type="ECO:0000256" key="5">
    <source>
        <dbReference type="ARBA" id="ARBA00022490"/>
    </source>
</evidence>
<feature type="domain" description="MHD" evidence="14">
    <location>
        <begin position="316"/>
        <end position="557"/>
    </location>
</feature>
<dbReference type="InterPro" id="IPR036168">
    <property type="entry name" value="AP2_Mu_C_sf"/>
</dbReference>
<evidence type="ECO:0000256" key="11">
    <source>
        <dbReference type="RuleBase" id="RU366052"/>
    </source>
</evidence>
<gene>
    <name evidence="15" type="primary">ARCN1_2</name>
    <name evidence="15" type="ORF">HK100_004511</name>
</gene>
<evidence type="ECO:0000256" key="3">
    <source>
        <dbReference type="ARBA" id="ARBA00011775"/>
    </source>
</evidence>
<keyword evidence="10" id="KW-0968">Cytoplasmic vesicle</keyword>
<dbReference type="PANTHER" id="PTHR10121:SF0">
    <property type="entry name" value="COATOMER SUBUNIT DELTA"/>
    <property type="match status" value="1"/>
</dbReference>
<dbReference type="PROSITE" id="PS51072">
    <property type="entry name" value="MHD"/>
    <property type="match status" value="1"/>
</dbReference>
<dbReference type="InterPro" id="IPR027059">
    <property type="entry name" value="Coatomer_dsu"/>
</dbReference>
<keyword evidence="7 11" id="KW-0653">Protein transport</keyword>
<comment type="subcellular location">
    <subcellularLocation>
        <location evidence="11">Cytoplasm</location>
    </subcellularLocation>
    <subcellularLocation>
        <location evidence="1 11">Golgi apparatus membrane</location>
        <topology evidence="1 11">Peripheral membrane protein</topology>
        <orientation evidence="1 11">Cytoplasmic side</orientation>
    </subcellularLocation>
    <subcellularLocation>
        <location evidence="11">Cytoplasmic vesicle</location>
        <location evidence="11">COPI-coated vesicle membrane</location>
        <topology evidence="11">Peripheral membrane protein</topology>
        <orientation evidence="11">Cytoplasmic side</orientation>
    </subcellularLocation>
</comment>
<evidence type="ECO:0000256" key="2">
    <source>
        <dbReference type="ARBA" id="ARBA00010516"/>
    </source>
</evidence>
<organism evidence="15 16">
    <name type="scientific">Physocladia obscura</name>
    <dbReference type="NCBI Taxonomy" id="109957"/>
    <lineage>
        <taxon>Eukaryota</taxon>
        <taxon>Fungi</taxon>
        <taxon>Fungi incertae sedis</taxon>
        <taxon>Chytridiomycota</taxon>
        <taxon>Chytridiomycota incertae sedis</taxon>
        <taxon>Chytridiomycetes</taxon>
        <taxon>Chytridiales</taxon>
        <taxon>Chytriomycetaceae</taxon>
        <taxon>Physocladia</taxon>
    </lineage>
</organism>
<protein>
    <recommendedName>
        <fullName evidence="11">Coatomer subunit delta</fullName>
    </recommendedName>
</protein>
<sequence>MPRTRIEGLLASFPKLIGSSDQHTFVETDAVRYVYQPQLQSTCRRNLRFGANEFDVSIVVGRTRSGANKSTFFIIKDEIPNIAQRFLPLEELFLVLITNKQSNILQDIDSLHLFARIVSETCRSHVDEREVSRNAFELINVFDEVVSIGGYRESVNLGHVRTIVEMESHEERIQEEIERNKEREAKEELARKAKLMDAQRREMAKKGYTGGGAGGFGSNSGGNFGGSYGGFKSGGSGGVGFDSSSVSPTPKPYDSTPSYPNAPVARSLGKGMQLGKKQDTTQAMFEAIKKDEGLVDTKDKNASLGRPGVSASNVQREGVHIAIDERISARVSRDGGLENMEVKGKMELQVTDPAKAYIRVALANAYNETIQFTTHPNVDKTLFATGVIGLKDPTKPFPVSQILPLVKWRLITKDDALMPISINCWPSPSGNGTCDVNIEYDLQTDRIDLRDVTISVPYPGTADPVIQSADGQSYKIQRQTRTIDWQLPLIDQSNRNGMLEFTVADEDVNGFFPIKVTFNSIKPYCSVNVGDVVAVDGSTRIAFSQETLLTTEEYVIV</sequence>
<evidence type="ECO:0000259" key="14">
    <source>
        <dbReference type="PROSITE" id="PS51072"/>
    </source>
</evidence>
<evidence type="ECO:0000256" key="12">
    <source>
        <dbReference type="SAM" id="Coils"/>
    </source>
</evidence>
<dbReference type="GO" id="GO:0006890">
    <property type="term" value="P:retrograde vesicle-mediated transport, Golgi to endoplasmic reticulum"/>
    <property type="evidence" value="ECO:0007669"/>
    <property type="project" value="UniProtKB-UniRule"/>
</dbReference>
<keyword evidence="4 11" id="KW-0813">Transport</keyword>
<evidence type="ECO:0000313" key="15">
    <source>
        <dbReference type="EMBL" id="KAJ3101610.1"/>
    </source>
</evidence>
<dbReference type="CDD" id="cd09254">
    <property type="entry name" value="AP_delta-COPI_MHD"/>
    <property type="match status" value="1"/>
</dbReference>
<dbReference type="FunFam" id="3.30.450.60:FF:000003">
    <property type="entry name" value="Coatomer subunit delta"/>
    <property type="match status" value="1"/>
</dbReference>
<feature type="region of interest" description="Disordered" evidence="13">
    <location>
        <begin position="240"/>
        <end position="260"/>
    </location>
</feature>
<dbReference type="GO" id="GO:0006888">
    <property type="term" value="P:endoplasmic reticulum to Golgi vesicle-mediated transport"/>
    <property type="evidence" value="ECO:0007669"/>
    <property type="project" value="TreeGrafter"/>
</dbReference>
<dbReference type="SUPFAM" id="SSF49447">
    <property type="entry name" value="Second domain of Mu2 adaptin subunit (ap50) of ap2 adaptor"/>
    <property type="match status" value="1"/>
</dbReference>
<keyword evidence="12" id="KW-0175">Coiled coil</keyword>
<reference evidence="15" key="1">
    <citation type="submission" date="2020-05" db="EMBL/GenBank/DDBJ databases">
        <title>Phylogenomic resolution of chytrid fungi.</title>
        <authorList>
            <person name="Stajich J.E."/>
            <person name="Amses K."/>
            <person name="Simmons R."/>
            <person name="Seto K."/>
            <person name="Myers J."/>
            <person name="Bonds A."/>
            <person name="Quandt C.A."/>
            <person name="Barry K."/>
            <person name="Liu P."/>
            <person name="Grigoriev I."/>
            <person name="Longcore J.E."/>
            <person name="James T.Y."/>
        </authorList>
    </citation>
    <scope>NUCLEOTIDE SEQUENCE</scope>
    <source>
        <strain evidence="15">JEL0513</strain>
    </source>
</reference>
<dbReference type="Proteomes" id="UP001211907">
    <property type="component" value="Unassembled WGS sequence"/>
</dbReference>
<name>A0AAD5SYD9_9FUNG</name>
<dbReference type="PANTHER" id="PTHR10121">
    <property type="entry name" value="COATOMER SUBUNIT DELTA"/>
    <property type="match status" value="1"/>
</dbReference>
<dbReference type="SUPFAM" id="SSF64356">
    <property type="entry name" value="SNARE-like"/>
    <property type="match status" value="1"/>
</dbReference>
<evidence type="ECO:0000256" key="9">
    <source>
        <dbReference type="ARBA" id="ARBA00023136"/>
    </source>
</evidence>
<keyword evidence="9 11" id="KW-0472">Membrane</keyword>
<keyword evidence="5 11" id="KW-0963">Cytoplasm</keyword>
<keyword evidence="6 11" id="KW-0931">ER-Golgi transport</keyword>
<comment type="caution">
    <text evidence="15">The sequence shown here is derived from an EMBL/GenBank/DDBJ whole genome shotgun (WGS) entry which is preliminary data.</text>
</comment>